<accession>A0ABD3VMI5</accession>
<feature type="non-terminal residue" evidence="1">
    <location>
        <position position="1"/>
    </location>
</feature>
<keyword evidence="2" id="KW-1185">Reference proteome</keyword>
<dbReference type="InterPro" id="IPR036116">
    <property type="entry name" value="FN3_sf"/>
</dbReference>
<evidence type="ECO:0008006" key="3">
    <source>
        <dbReference type="Google" id="ProtNLM"/>
    </source>
</evidence>
<comment type="caution">
    <text evidence="1">The sequence shown here is derived from an EMBL/GenBank/DDBJ whole genome shotgun (WGS) entry which is preliminary data.</text>
</comment>
<feature type="non-terminal residue" evidence="1">
    <location>
        <position position="80"/>
    </location>
</feature>
<organism evidence="1 2">
    <name type="scientific">Sinanodonta woodiana</name>
    <name type="common">Chinese pond mussel</name>
    <name type="synonym">Anodonta woodiana</name>
    <dbReference type="NCBI Taxonomy" id="1069815"/>
    <lineage>
        <taxon>Eukaryota</taxon>
        <taxon>Metazoa</taxon>
        <taxon>Spiralia</taxon>
        <taxon>Lophotrochozoa</taxon>
        <taxon>Mollusca</taxon>
        <taxon>Bivalvia</taxon>
        <taxon>Autobranchia</taxon>
        <taxon>Heteroconchia</taxon>
        <taxon>Palaeoheterodonta</taxon>
        <taxon>Unionida</taxon>
        <taxon>Unionoidea</taxon>
        <taxon>Unionidae</taxon>
        <taxon>Unioninae</taxon>
        <taxon>Sinanodonta</taxon>
    </lineage>
</organism>
<name>A0ABD3VMI5_SINWO</name>
<sequence length="80" mass="8832">PGFNGGSVQRFSIEYKSTASLDLPWKNSSVIGLNETQTHSGTYYVSVSHPPPGNYEYRMSSWNDIGRSPYSSVITVFIPA</sequence>
<evidence type="ECO:0000313" key="1">
    <source>
        <dbReference type="EMBL" id="KAL3862805.1"/>
    </source>
</evidence>
<protein>
    <recommendedName>
        <fullName evidence="3">Fibronectin type-III domain-containing protein</fullName>
    </recommendedName>
</protein>
<dbReference type="Gene3D" id="2.60.40.10">
    <property type="entry name" value="Immunoglobulins"/>
    <property type="match status" value="1"/>
</dbReference>
<dbReference type="AlphaFoldDB" id="A0ABD3VMI5"/>
<reference evidence="1 2" key="1">
    <citation type="submission" date="2024-11" db="EMBL/GenBank/DDBJ databases">
        <title>Chromosome-level genome assembly of the freshwater bivalve Anodonta woodiana.</title>
        <authorList>
            <person name="Chen X."/>
        </authorList>
    </citation>
    <scope>NUCLEOTIDE SEQUENCE [LARGE SCALE GENOMIC DNA]</scope>
    <source>
        <strain evidence="1">MN2024</strain>
        <tissue evidence="1">Gills</tissue>
    </source>
</reference>
<proteinExistence type="predicted"/>
<dbReference type="SUPFAM" id="SSF49265">
    <property type="entry name" value="Fibronectin type III"/>
    <property type="match status" value="1"/>
</dbReference>
<dbReference type="InterPro" id="IPR013783">
    <property type="entry name" value="Ig-like_fold"/>
</dbReference>
<gene>
    <name evidence="1" type="ORF">ACJMK2_008751</name>
</gene>
<dbReference type="Proteomes" id="UP001634394">
    <property type="component" value="Unassembled WGS sequence"/>
</dbReference>
<evidence type="ECO:0000313" key="2">
    <source>
        <dbReference type="Proteomes" id="UP001634394"/>
    </source>
</evidence>
<dbReference type="EMBL" id="JBJQND010000011">
    <property type="protein sequence ID" value="KAL3862805.1"/>
    <property type="molecule type" value="Genomic_DNA"/>
</dbReference>